<dbReference type="AlphaFoldDB" id="A0A6G8QE38"/>
<dbReference type="Proteomes" id="UP000501452">
    <property type="component" value="Chromosome"/>
</dbReference>
<evidence type="ECO:0000313" key="2">
    <source>
        <dbReference type="Proteomes" id="UP000501452"/>
    </source>
</evidence>
<reference evidence="1 2" key="1">
    <citation type="submission" date="2019-10" db="EMBL/GenBank/DDBJ databases">
        <title>Rubrobacter sp nov SCSIO 52090 isolated from a deep-sea sediment in the South China Sea.</title>
        <authorList>
            <person name="Chen R.W."/>
        </authorList>
    </citation>
    <scope>NUCLEOTIDE SEQUENCE [LARGE SCALE GENOMIC DNA]</scope>
    <source>
        <strain evidence="1 2">SCSIO 52909</strain>
    </source>
</reference>
<organism evidence="1 2">
    <name type="scientific">Rubrobacter tropicus</name>
    <dbReference type="NCBI Taxonomy" id="2653851"/>
    <lineage>
        <taxon>Bacteria</taxon>
        <taxon>Bacillati</taxon>
        <taxon>Actinomycetota</taxon>
        <taxon>Rubrobacteria</taxon>
        <taxon>Rubrobacterales</taxon>
        <taxon>Rubrobacteraceae</taxon>
        <taxon>Rubrobacter</taxon>
    </lineage>
</organism>
<dbReference type="KEGG" id="rub:GBA63_19050"/>
<accession>A0A6G8QE38</accession>
<sequence length="236" mass="26078">MSQADRIAEFHEWVNGRVELAKRLDADECGGTYADAILVLSAVLSGFASDASPGKGRDMVRFVEAWFTLSDPALNAGRVSVPLLLDALREEGETAIIEKVRASRPGIFAPGNDSRVLVGDEIDQAEAELVALDPDLATKGLRRLSYGRVFYEHVRSAYTHEYHLSEPASEFAQTSWPARVSYVNFIRPPDRRVRRLIHFDVAWVGDILESVATSLVTAGPIEPLSEPKTWWVRGSA</sequence>
<dbReference type="EMBL" id="CP045119">
    <property type="protein sequence ID" value="QIN84507.1"/>
    <property type="molecule type" value="Genomic_DNA"/>
</dbReference>
<protein>
    <submittedName>
        <fullName evidence="1">Uncharacterized protein</fullName>
    </submittedName>
</protein>
<dbReference type="RefSeq" id="WP_166178761.1">
    <property type="nucleotide sequence ID" value="NZ_CP045119.1"/>
</dbReference>
<keyword evidence="2" id="KW-1185">Reference proteome</keyword>
<name>A0A6G8QE38_9ACTN</name>
<evidence type="ECO:0000313" key="1">
    <source>
        <dbReference type="EMBL" id="QIN84507.1"/>
    </source>
</evidence>
<gene>
    <name evidence="1" type="ORF">GBA63_19050</name>
</gene>
<proteinExistence type="predicted"/>